<dbReference type="PROSITE" id="PS50280">
    <property type="entry name" value="SET"/>
    <property type="match status" value="1"/>
</dbReference>
<accession>A0A2H0UKR7</accession>
<dbReference type="SUPFAM" id="SSF82199">
    <property type="entry name" value="SET domain"/>
    <property type="match status" value="1"/>
</dbReference>
<evidence type="ECO:0000256" key="1">
    <source>
        <dbReference type="ARBA" id="ARBA00023015"/>
    </source>
</evidence>
<reference evidence="5" key="1">
    <citation type="submission" date="2017-09" db="EMBL/GenBank/DDBJ databases">
        <title>Depth-based differentiation of microbial function through sediment-hosted aquifers and enrichment of novel symbionts in the deep terrestrial subsurface.</title>
        <authorList>
            <person name="Probst A.J."/>
            <person name="Ladd B."/>
            <person name="Jarett J.K."/>
            <person name="Geller-Mcgrath D.E."/>
            <person name="Sieber C.M.K."/>
            <person name="Emerson J.B."/>
            <person name="Anantharaman K."/>
            <person name="Thomas B.C."/>
            <person name="Malmstrom R."/>
            <person name="Stieglmeier M."/>
            <person name="Klingl A."/>
            <person name="Woyke T."/>
            <person name="Ryan C.M."/>
            <person name="Banfield J.F."/>
        </authorList>
    </citation>
    <scope>NUCLEOTIDE SEQUENCE [LARGE SCALE GENOMIC DNA]</scope>
</reference>
<feature type="domain" description="SET" evidence="3">
    <location>
        <begin position="7"/>
        <end position="112"/>
    </location>
</feature>
<dbReference type="PANTHER" id="PTHR45747">
    <property type="entry name" value="HISTONE-LYSINE N-METHYLTRANSFERASE E(Z)"/>
    <property type="match status" value="1"/>
</dbReference>
<gene>
    <name evidence="4" type="ORF">COU11_02115</name>
</gene>
<dbReference type="Gene3D" id="2.170.270.10">
    <property type="entry name" value="SET domain"/>
    <property type="match status" value="1"/>
</dbReference>
<dbReference type="PANTHER" id="PTHR45747:SF4">
    <property type="entry name" value="HISTONE-LYSINE N-METHYLTRANSFERASE E(Z)"/>
    <property type="match status" value="1"/>
</dbReference>
<protein>
    <recommendedName>
        <fullName evidence="3">SET domain-containing protein</fullName>
    </recommendedName>
</protein>
<proteinExistence type="predicted"/>
<dbReference type="Pfam" id="PF00856">
    <property type="entry name" value="SET"/>
    <property type="match status" value="1"/>
</dbReference>
<keyword evidence="1" id="KW-0805">Transcription regulation</keyword>
<dbReference type="SMART" id="SM00317">
    <property type="entry name" value="SET"/>
    <property type="match status" value="1"/>
</dbReference>
<dbReference type="AlphaFoldDB" id="A0A2H0UKR7"/>
<dbReference type="InterPro" id="IPR045318">
    <property type="entry name" value="EZH1/2-like"/>
</dbReference>
<evidence type="ECO:0000256" key="2">
    <source>
        <dbReference type="ARBA" id="ARBA00023163"/>
    </source>
</evidence>
<organism evidence="4 5">
    <name type="scientific">Candidatus Harrisonbacteria bacterium CG10_big_fil_rev_8_21_14_0_10_49_15</name>
    <dbReference type="NCBI Taxonomy" id="1974587"/>
    <lineage>
        <taxon>Bacteria</taxon>
        <taxon>Candidatus Harrisoniibacteriota</taxon>
    </lineage>
</organism>
<sequence>MTSAQKNKIRVGRSSAGLGIFALKELRKNELVGEYTGEKISAAEGDRRGGKYLFTIDKQTVIDGKSRRNTARYFNHSCKPNCYVEINERTKRIFIHAKRRVLPGEELTYNYGKEYFNEYIKPFGCKCTAHASKN</sequence>
<comment type="caution">
    <text evidence="4">The sequence shown here is derived from an EMBL/GenBank/DDBJ whole genome shotgun (WGS) entry which is preliminary data.</text>
</comment>
<dbReference type="InterPro" id="IPR001214">
    <property type="entry name" value="SET_dom"/>
</dbReference>
<dbReference type="GO" id="GO:0003682">
    <property type="term" value="F:chromatin binding"/>
    <property type="evidence" value="ECO:0007669"/>
    <property type="project" value="TreeGrafter"/>
</dbReference>
<dbReference type="InterPro" id="IPR046341">
    <property type="entry name" value="SET_dom_sf"/>
</dbReference>
<evidence type="ECO:0000313" key="4">
    <source>
        <dbReference type="EMBL" id="PIR87004.1"/>
    </source>
</evidence>
<dbReference type="Proteomes" id="UP000229526">
    <property type="component" value="Unassembled WGS sequence"/>
</dbReference>
<keyword evidence="2" id="KW-0804">Transcription</keyword>
<dbReference type="GO" id="GO:0031507">
    <property type="term" value="P:heterochromatin formation"/>
    <property type="evidence" value="ECO:0007669"/>
    <property type="project" value="TreeGrafter"/>
</dbReference>
<evidence type="ECO:0000313" key="5">
    <source>
        <dbReference type="Proteomes" id="UP000229526"/>
    </source>
</evidence>
<name>A0A2H0UKR7_9BACT</name>
<evidence type="ECO:0000259" key="3">
    <source>
        <dbReference type="PROSITE" id="PS50280"/>
    </source>
</evidence>
<dbReference type="GO" id="GO:0046976">
    <property type="term" value="F:histone H3K27 methyltransferase activity"/>
    <property type="evidence" value="ECO:0007669"/>
    <property type="project" value="TreeGrafter"/>
</dbReference>
<dbReference type="EMBL" id="PFBD01000020">
    <property type="protein sequence ID" value="PIR87004.1"/>
    <property type="molecule type" value="Genomic_DNA"/>
</dbReference>